<keyword evidence="2" id="KW-1185">Reference proteome</keyword>
<gene>
    <name evidence="1" type="ORF">N866_03270</name>
</gene>
<evidence type="ECO:0000313" key="2">
    <source>
        <dbReference type="Proteomes" id="UP000019753"/>
    </source>
</evidence>
<protein>
    <submittedName>
        <fullName evidence="1">Uncharacterized protein</fullName>
    </submittedName>
</protein>
<name>A0A021W0P6_9CELL</name>
<evidence type="ECO:0000313" key="1">
    <source>
        <dbReference type="EMBL" id="EYR64877.1"/>
    </source>
</evidence>
<dbReference type="OrthoDB" id="5148344at2"/>
<proteinExistence type="predicted"/>
<sequence>MSTKLHHGYRLAEGVDPFDFIATVRAHIDPVRDRADARILAERTIDIIDKAAVRGAVTHAGTDLAALMKTPLISAYMAYEEEQAELKDTDRRQDPNRFELSIGRDSVSGRHAVLLFAEESSLVEAFRTLPEVEQYGYWNNTDRPDDVTKAQWEDRRAFWDRVLPGYTAPVVAMMSWRLRGTYDGAMTGLVANRSPLILEELPDLDRRARRAAHSAVADAAVRALPDRNEMNAVWRVVSRSFDTTQFPEVVDAAAALLPAEVDMDLLLGDRPLLIDDVDTKRAAFLGLAEAAGKRLLQAEQGED</sequence>
<accession>A0A021W0P6</accession>
<dbReference type="Proteomes" id="UP000019753">
    <property type="component" value="Unassembled WGS sequence"/>
</dbReference>
<organism evidence="1 2">
    <name type="scientific">Actinotalea ferrariae CF5-4</name>
    <dbReference type="NCBI Taxonomy" id="948458"/>
    <lineage>
        <taxon>Bacteria</taxon>
        <taxon>Bacillati</taxon>
        <taxon>Actinomycetota</taxon>
        <taxon>Actinomycetes</taxon>
        <taxon>Micrococcales</taxon>
        <taxon>Cellulomonadaceae</taxon>
        <taxon>Actinotalea</taxon>
    </lineage>
</organism>
<dbReference type="RefSeq" id="WP_034222156.1">
    <property type="nucleotide sequence ID" value="NZ_AXCW01000014.1"/>
</dbReference>
<comment type="caution">
    <text evidence="1">The sequence shown here is derived from an EMBL/GenBank/DDBJ whole genome shotgun (WGS) entry which is preliminary data.</text>
</comment>
<reference evidence="1 2" key="1">
    <citation type="submission" date="2014-01" db="EMBL/GenBank/DDBJ databases">
        <title>Actinotalea ferrariae CF5-4.</title>
        <authorList>
            <person name="Chen F."/>
            <person name="Li Y."/>
            <person name="Wang G."/>
        </authorList>
    </citation>
    <scope>NUCLEOTIDE SEQUENCE [LARGE SCALE GENOMIC DNA]</scope>
    <source>
        <strain evidence="1 2">CF5-4</strain>
    </source>
</reference>
<dbReference type="EMBL" id="AXCW01000014">
    <property type="protein sequence ID" value="EYR64877.1"/>
    <property type="molecule type" value="Genomic_DNA"/>
</dbReference>
<dbReference type="AlphaFoldDB" id="A0A021W0P6"/>